<dbReference type="GO" id="GO:0005509">
    <property type="term" value="F:calcium ion binding"/>
    <property type="evidence" value="ECO:0007669"/>
    <property type="project" value="InterPro"/>
</dbReference>
<protein>
    <recommendedName>
        <fullName evidence="5">Calx-beta domain-containing protein</fullName>
    </recommendedName>
</protein>
<feature type="domain" description="Calx-beta" evidence="5">
    <location>
        <begin position="218"/>
        <end position="279"/>
    </location>
</feature>
<evidence type="ECO:0000256" key="4">
    <source>
        <dbReference type="SAM" id="MobiDB-lite"/>
    </source>
</evidence>
<dbReference type="GO" id="GO:0007154">
    <property type="term" value="P:cell communication"/>
    <property type="evidence" value="ECO:0007669"/>
    <property type="project" value="InterPro"/>
</dbReference>
<dbReference type="NCBIfam" id="NF038131">
    <property type="entry name" value="choice_anch_K"/>
    <property type="match status" value="1"/>
</dbReference>
<evidence type="ECO:0000313" key="7">
    <source>
        <dbReference type="Proteomes" id="UP000238811"/>
    </source>
</evidence>
<keyword evidence="1" id="KW-0732">Signal</keyword>
<dbReference type="InterPro" id="IPR011049">
    <property type="entry name" value="Serralysin-like_metalloprot_C"/>
</dbReference>
<feature type="region of interest" description="Disordered" evidence="4">
    <location>
        <begin position="119"/>
        <end position="169"/>
    </location>
</feature>
<dbReference type="Gene3D" id="2.150.10.10">
    <property type="entry name" value="Serralysin-like metalloprotease, C-terminal"/>
    <property type="match status" value="1"/>
</dbReference>
<evidence type="ECO:0000313" key="6">
    <source>
        <dbReference type="EMBL" id="PRM99764.1"/>
    </source>
</evidence>
<evidence type="ECO:0000256" key="3">
    <source>
        <dbReference type="ARBA" id="ARBA00022837"/>
    </source>
</evidence>
<dbReference type="PRINTS" id="PR00313">
    <property type="entry name" value="CABNDNGRPT"/>
</dbReference>
<dbReference type="InterPro" id="IPR003644">
    <property type="entry name" value="Calx_beta"/>
</dbReference>
<evidence type="ECO:0000256" key="1">
    <source>
        <dbReference type="ARBA" id="ARBA00022729"/>
    </source>
</evidence>
<dbReference type="InterPro" id="IPR038081">
    <property type="entry name" value="CalX-like_sf"/>
</dbReference>
<dbReference type="PROSITE" id="PS00330">
    <property type="entry name" value="HEMOLYSIN_CALCIUM"/>
    <property type="match status" value="2"/>
</dbReference>
<dbReference type="SUPFAM" id="SSF141072">
    <property type="entry name" value="CalX-like"/>
    <property type="match status" value="2"/>
</dbReference>
<dbReference type="InterPro" id="IPR001343">
    <property type="entry name" value="Hemolysn_Ca-bd"/>
</dbReference>
<dbReference type="SUPFAM" id="SSF51120">
    <property type="entry name" value="beta-Roll"/>
    <property type="match status" value="1"/>
</dbReference>
<evidence type="ECO:0000259" key="5">
    <source>
        <dbReference type="Pfam" id="PF03160"/>
    </source>
</evidence>
<sequence>MANLAQIQSIAQGQFFVKDSLGNLTELKVGDTVSLNDTIVAASSNTDLSKIEILFDTNELITLSQGEQLLDTTLLASTFGNEELAFDKQEVDDTLNAWNNTEASDATDMETAAGDVTEQATNAGDERAADGGALRSKFNSRDGSSTDVRSDLRDGDFDGGNPETPQEQIPTELLNPVGTTATPDDQTAIVSITGPSDVVEGDVTTPYTVSISQAPVTDLTVTFTYTGVAVDGTDFTGVASVVIPAGQTSTTFTIATLDDNLAEGAEKFTVAINPSSLGAVGGLEDVRVSTVNNSVETTITDETVPATPDDQTAIVSITGPSDVVEGDVTTPYTVSISQAPVTDLTVTFTYTGVAVDGTDFTGVASVVIPAGQTSTTFTIATLDDNLAEGAEKFTVAINPSSLGAVGGLEDVRVSTVNNSVETTITDDDIIPITVTVSEEGLTNGIIDNNGVPSDVTNETSVQGYVNVSNLTLSSNKEFLLNIPTTNLNSNGDEIIWELNSDKKELVGKVSGENAIKITIDNNGKYEVELLKPIDHPSNSEEDILSFDVSITLKDGAFETQTKLTVNIEDDMPTISDTDSVVWATKQEIPEIFAGEVSFKGNRSSSSKNKFTFGEGAVEVTAKGFKGIDDLTLEQAKVNQSQAGLGVASKNAPYHNLENEVDYRIGQDGKGASEELTIKLTDGKVSYGATISFEKMYGGELEVGVAEFYRDGKLVSTQVFNSDATSGNYAANFEVKDGGFDTIVLKALDNGKPARNEDNSDFTVSGVNFFGTSDAQPISYAEGTIDYAYGADGKGSIGFTGVVDEITTASGKAVNITHTNNEIIARDSDGELVYQVQFTPATGKWEFFQYQKFEIIGGVSEALDIKFALTDSDGDKVETSIQIGVNKLPVVSTESIVVYEEDMASGSQAKGEKNFADGVINLKSGADISTIAIGNTSISISDLKVGNFPESIKVTNGKLTITGYENGKISYKYELTEAHKHDQSKGEGEYAEKDINIKVTESNGELTTTTIKVGIHDDTPMTSSDDSQAGGNVLVVPVKQVDVGNIQAGFTSYTGGNNNTKYANSDDIPGNDTLTWGDKSNRSGYEFKANEEFKFLSEDLVNTRLELGTFTHMNDPIPSGSGINGATLTVEFDVVIDGQVVHVKHDIQLKHTETPNTKGKPLENRDEVEILSSSATKEIQVGGKTYELVIDGFLYENGEIVKKVYTWEADDRPNNNSNSFKLYASIKSKDTLPYITGNAFGDDAGENAIFGADGKASSNAIVWENGVVADGVTTINHEFGTLKVENNGDYTFTLNRETYDNLKEDKEVTFKYTATDADGDSVDSQVTINLQAAITEVESVGQTINGTTNADVLFGTSGDDTINGGKGDDKIYAGAGDDKITGGEGKDVIYGGAGDDKITTDLHTIPQSGSWNNSTPAKIEGDLLIDGGTGFDTLILEGNNNIDFSILNVADRIHNIEAIDLTNGKHDLKNLKLDDVLKMTDSNKELIIFGDQFDSVTFKKNDGWELKTENMGKVEGDKAFDVYTNSRDSTVQVKVEQPISDGITN</sequence>
<dbReference type="EMBL" id="NXGD01000012">
    <property type="protein sequence ID" value="PRM99764.1"/>
    <property type="molecule type" value="Genomic_DNA"/>
</dbReference>
<proteinExistence type="predicted"/>
<reference evidence="6 7" key="1">
    <citation type="submission" date="2017-09" db="EMBL/GenBank/DDBJ databases">
        <title>Reassesment of A. cryaerophilus.</title>
        <authorList>
            <person name="Perez-Cataluna A."/>
            <person name="Collado L."/>
            <person name="Salgado O."/>
            <person name="Lefinanco V."/>
            <person name="Figueras M.J."/>
        </authorList>
    </citation>
    <scope>NUCLEOTIDE SEQUENCE [LARGE SCALE GENOMIC DNA]</scope>
    <source>
        <strain evidence="6 7">LMG 10229</strain>
    </source>
</reference>
<dbReference type="InterPro" id="IPR018511">
    <property type="entry name" value="Hemolysin-typ_Ca-bd_CS"/>
</dbReference>
<feature type="domain" description="Calx-beta" evidence="5">
    <location>
        <begin position="343"/>
        <end position="406"/>
    </location>
</feature>
<dbReference type="Proteomes" id="UP000238811">
    <property type="component" value="Unassembled WGS sequence"/>
</dbReference>
<keyword evidence="3" id="KW-0106">Calcium</keyword>
<name>A0A2S9TLR1_9BACT</name>
<dbReference type="Pfam" id="PF03160">
    <property type="entry name" value="Calx-beta"/>
    <property type="match status" value="2"/>
</dbReference>
<comment type="caution">
    <text evidence="6">The sequence shown here is derived from an EMBL/GenBank/DDBJ whole genome shotgun (WGS) entry which is preliminary data.</text>
</comment>
<dbReference type="Gene3D" id="2.60.40.2030">
    <property type="match status" value="2"/>
</dbReference>
<gene>
    <name evidence="6" type="ORF">CJ668_09780</name>
</gene>
<dbReference type="InterPro" id="IPR047995">
    <property type="entry name" value="Choice_anch_K"/>
</dbReference>
<organism evidence="6 7">
    <name type="scientific">Aliarcobacter cryaerophilus</name>
    <dbReference type="NCBI Taxonomy" id="28198"/>
    <lineage>
        <taxon>Bacteria</taxon>
        <taxon>Pseudomonadati</taxon>
        <taxon>Campylobacterota</taxon>
        <taxon>Epsilonproteobacteria</taxon>
        <taxon>Campylobacterales</taxon>
        <taxon>Arcobacteraceae</taxon>
        <taxon>Aliarcobacter</taxon>
    </lineage>
</organism>
<dbReference type="Pfam" id="PF00353">
    <property type="entry name" value="HemolysinCabind"/>
    <property type="match status" value="1"/>
</dbReference>
<dbReference type="GO" id="GO:0016020">
    <property type="term" value="C:membrane"/>
    <property type="evidence" value="ECO:0007669"/>
    <property type="project" value="InterPro"/>
</dbReference>
<keyword evidence="2" id="KW-0677">Repeat</keyword>
<evidence type="ECO:0000256" key="2">
    <source>
        <dbReference type="ARBA" id="ARBA00022737"/>
    </source>
</evidence>
<accession>A0A2S9TLR1</accession>